<feature type="transmembrane region" description="Helical" evidence="10">
    <location>
        <begin position="98"/>
        <end position="119"/>
    </location>
</feature>
<evidence type="ECO:0000256" key="2">
    <source>
        <dbReference type="ARBA" id="ARBA00008417"/>
    </source>
</evidence>
<protein>
    <recommendedName>
        <fullName evidence="3">Multidrug export protein MepA</fullName>
    </recommendedName>
</protein>
<keyword evidence="6 10" id="KW-0812">Transmembrane</keyword>
<keyword evidence="9" id="KW-0046">Antibiotic resistance</keyword>
<dbReference type="PANTHER" id="PTHR43823:SF3">
    <property type="entry name" value="MULTIDRUG EXPORT PROTEIN MEPA"/>
    <property type="match status" value="1"/>
</dbReference>
<organism evidence="11 12">
    <name type="scientific">Anaerotignum lactatifermentans</name>
    <dbReference type="NCBI Taxonomy" id="160404"/>
    <lineage>
        <taxon>Bacteria</taxon>
        <taxon>Bacillati</taxon>
        <taxon>Bacillota</taxon>
        <taxon>Clostridia</taxon>
        <taxon>Lachnospirales</taxon>
        <taxon>Anaerotignaceae</taxon>
        <taxon>Anaerotignum</taxon>
    </lineage>
</organism>
<dbReference type="EMBL" id="JACSNV010000009">
    <property type="protein sequence ID" value="MBM6877998.1"/>
    <property type="molecule type" value="Genomic_DNA"/>
</dbReference>
<comment type="caution">
    <text evidence="11">The sequence shown here is derived from an EMBL/GenBank/DDBJ whole genome shotgun (WGS) entry which is preliminary data.</text>
</comment>
<comment type="subcellular location">
    <subcellularLocation>
        <location evidence="1">Cell membrane</location>
        <topology evidence="1">Multi-pass membrane protein</topology>
    </subcellularLocation>
</comment>
<evidence type="ECO:0000256" key="9">
    <source>
        <dbReference type="ARBA" id="ARBA00023251"/>
    </source>
</evidence>
<feature type="transmembrane region" description="Helical" evidence="10">
    <location>
        <begin position="402"/>
        <end position="421"/>
    </location>
</feature>
<dbReference type="Pfam" id="PF01554">
    <property type="entry name" value="MatE"/>
    <property type="match status" value="2"/>
</dbReference>
<evidence type="ECO:0000256" key="1">
    <source>
        <dbReference type="ARBA" id="ARBA00004651"/>
    </source>
</evidence>
<sequence>MDVTEEKGNILGTAKISRLLMKFSIPTVMTLMVNCLYNIVDQIFIGHAAGVAGIAATNAAFPMVTISAALALMVGDGTAANISLCLGRKERPEAERTLGNGVVLLFLAGIVLAAAMLLGGNFFARLFGASEAVLEESVVYLRILALGLPFQMANMAFTAIIRSDGNPKYAMKSMMIGAGINVVLDPIFIFLLDLGVAGAAIATILGQIVAGIICIAYLPKFEHITFHKENMALRGAVSGRILVLGFPSFCMQTATALTQIVMNNLMRDYGALTVYGSEIALSCYGIMMKIYQIAHAMFVGVASGTQPINGYNYGAKQYRRVRRTFRVAVTVSFVISFVWFGVFQLGGRLLAGLFVENEPLYVEFAVLSFHVYMMGFFVYGLPQVTASFFQAIGKPWKSLLTALSRQAIFLIPLSLLLSSRYGLMGALWAAPAADVLAFALAGILIFFEFRDWKERGW</sequence>
<name>A0ABS2GB41_9FIRM</name>
<feature type="transmembrane region" description="Helical" evidence="10">
    <location>
        <begin position="20"/>
        <end position="40"/>
    </location>
</feature>
<feature type="transmembrane region" description="Helical" evidence="10">
    <location>
        <begin position="139"/>
        <end position="161"/>
    </location>
</feature>
<evidence type="ECO:0000256" key="7">
    <source>
        <dbReference type="ARBA" id="ARBA00022989"/>
    </source>
</evidence>
<evidence type="ECO:0000256" key="6">
    <source>
        <dbReference type="ARBA" id="ARBA00022692"/>
    </source>
</evidence>
<evidence type="ECO:0000256" key="5">
    <source>
        <dbReference type="ARBA" id="ARBA00022475"/>
    </source>
</evidence>
<keyword evidence="8 10" id="KW-0472">Membrane</keyword>
<keyword evidence="4" id="KW-0813">Transport</keyword>
<dbReference type="NCBIfam" id="TIGR00797">
    <property type="entry name" value="matE"/>
    <property type="match status" value="1"/>
</dbReference>
<feature type="transmembrane region" description="Helical" evidence="10">
    <location>
        <begin position="359"/>
        <end position="381"/>
    </location>
</feature>
<evidence type="ECO:0000256" key="3">
    <source>
        <dbReference type="ARBA" id="ARBA00022106"/>
    </source>
</evidence>
<accession>A0ABS2GB41</accession>
<dbReference type="Proteomes" id="UP000729290">
    <property type="component" value="Unassembled WGS sequence"/>
</dbReference>
<proteinExistence type="inferred from homology"/>
<feature type="transmembrane region" description="Helical" evidence="10">
    <location>
        <begin position="198"/>
        <end position="219"/>
    </location>
</feature>
<feature type="transmembrane region" description="Helical" evidence="10">
    <location>
        <begin position="60"/>
        <end position="86"/>
    </location>
</feature>
<dbReference type="InterPro" id="IPR048279">
    <property type="entry name" value="MdtK-like"/>
</dbReference>
<dbReference type="PIRSF" id="PIRSF006603">
    <property type="entry name" value="DinF"/>
    <property type="match status" value="1"/>
</dbReference>
<evidence type="ECO:0000256" key="8">
    <source>
        <dbReference type="ARBA" id="ARBA00023136"/>
    </source>
</evidence>
<dbReference type="PANTHER" id="PTHR43823">
    <property type="entry name" value="SPORULATION PROTEIN YKVU"/>
    <property type="match status" value="1"/>
</dbReference>
<keyword evidence="12" id="KW-1185">Reference proteome</keyword>
<dbReference type="InterPro" id="IPR051327">
    <property type="entry name" value="MATE_MepA_subfamily"/>
</dbReference>
<evidence type="ECO:0000313" key="11">
    <source>
        <dbReference type="EMBL" id="MBM6877998.1"/>
    </source>
</evidence>
<keyword evidence="5" id="KW-1003">Cell membrane</keyword>
<evidence type="ECO:0000313" key="12">
    <source>
        <dbReference type="Proteomes" id="UP000729290"/>
    </source>
</evidence>
<gene>
    <name evidence="11" type="ORF">H9X83_07475</name>
</gene>
<dbReference type="CDD" id="cd13143">
    <property type="entry name" value="MATE_MepA_like"/>
    <property type="match status" value="1"/>
</dbReference>
<keyword evidence="7 10" id="KW-1133">Transmembrane helix</keyword>
<feature type="transmembrane region" description="Helical" evidence="10">
    <location>
        <begin position="173"/>
        <end position="192"/>
    </location>
</feature>
<dbReference type="InterPro" id="IPR045070">
    <property type="entry name" value="MATE_MepA-like"/>
</dbReference>
<dbReference type="InterPro" id="IPR002528">
    <property type="entry name" value="MATE_fam"/>
</dbReference>
<evidence type="ECO:0000256" key="10">
    <source>
        <dbReference type="SAM" id="Phobius"/>
    </source>
</evidence>
<comment type="similarity">
    <text evidence="2">Belongs to the multi antimicrobial extrusion (MATE) (TC 2.A.66.1) family. MepA subfamily.</text>
</comment>
<feature type="transmembrane region" description="Helical" evidence="10">
    <location>
        <begin position="427"/>
        <end position="447"/>
    </location>
</feature>
<evidence type="ECO:0000256" key="4">
    <source>
        <dbReference type="ARBA" id="ARBA00022448"/>
    </source>
</evidence>
<reference evidence="11 12" key="1">
    <citation type="journal article" date="2021" name="Sci. Rep.">
        <title>The distribution of antibiotic resistance genes in chicken gut microbiota commensals.</title>
        <authorList>
            <person name="Juricova H."/>
            <person name="Matiasovicova J."/>
            <person name="Kubasova T."/>
            <person name="Cejkova D."/>
            <person name="Rychlik I."/>
        </authorList>
    </citation>
    <scope>NUCLEOTIDE SEQUENCE [LARGE SCALE GENOMIC DNA]</scope>
    <source>
        <strain evidence="11 12">An431b</strain>
    </source>
</reference>
<feature type="transmembrane region" description="Helical" evidence="10">
    <location>
        <begin position="325"/>
        <end position="347"/>
    </location>
</feature>